<dbReference type="EMBL" id="JAFEMO010000003">
    <property type="protein sequence ID" value="KAH7573914.1"/>
    <property type="molecule type" value="Genomic_DNA"/>
</dbReference>
<dbReference type="PANTHER" id="PTHR46714:SF5">
    <property type="entry name" value="TRANSCRIPTION FACTOR HY5-LIKE"/>
    <property type="match status" value="1"/>
</dbReference>
<evidence type="ECO:0000256" key="5">
    <source>
        <dbReference type="ARBA" id="ARBA00023163"/>
    </source>
</evidence>
<evidence type="ECO:0000259" key="9">
    <source>
        <dbReference type="PROSITE" id="PS50217"/>
    </source>
</evidence>
<protein>
    <recommendedName>
        <fullName evidence="9">BZIP domain-containing protein</fullName>
    </recommendedName>
</protein>
<feature type="region of interest" description="Disordered" evidence="8">
    <location>
        <begin position="30"/>
        <end position="88"/>
    </location>
</feature>
<keyword evidence="6" id="KW-0539">Nucleus</keyword>
<proteinExistence type="inferred from homology"/>
<keyword evidence="7" id="KW-0175">Coiled coil</keyword>
<comment type="caution">
    <text evidence="10">The sequence shown here is derived from an EMBL/GenBank/DDBJ whole genome shotgun (WGS) entry which is preliminary data.</text>
</comment>
<evidence type="ECO:0000256" key="1">
    <source>
        <dbReference type="ARBA" id="ARBA00004123"/>
    </source>
</evidence>
<gene>
    <name evidence="10" type="ORF">JRO89_XS03G0226500</name>
</gene>
<evidence type="ECO:0000313" key="11">
    <source>
        <dbReference type="Proteomes" id="UP000827721"/>
    </source>
</evidence>
<dbReference type="SUPFAM" id="SSF57959">
    <property type="entry name" value="Leucine zipper domain"/>
    <property type="match status" value="1"/>
</dbReference>
<name>A0ABQ8IBT8_9ROSI</name>
<feature type="compositionally biased region" description="Basic and acidic residues" evidence="8">
    <location>
        <begin position="33"/>
        <end position="45"/>
    </location>
</feature>
<evidence type="ECO:0000256" key="6">
    <source>
        <dbReference type="ARBA" id="ARBA00023242"/>
    </source>
</evidence>
<evidence type="ECO:0000256" key="3">
    <source>
        <dbReference type="ARBA" id="ARBA00023015"/>
    </source>
</evidence>
<feature type="compositionally biased region" description="Polar residues" evidence="8">
    <location>
        <begin position="65"/>
        <end position="77"/>
    </location>
</feature>
<evidence type="ECO:0000256" key="8">
    <source>
        <dbReference type="SAM" id="MobiDB-lite"/>
    </source>
</evidence>
<reference evidence="10 11" key="1">
    <citation type="submission" date="2021-02" db="EMBL/GenBank/DDBJ databases">
        <title>Plant Genome Project.</title>
        <authorList>
            <person name="Zhang R.-G."/>
        </authorList>
    </citation>
    <scope>NUCLEOTIDE SEQUENCE [LARGE SCALE GENOMIC DNA]</scope>
    <source>
        <tissue evidence="10">Leaves</tissue>
    </source>
</reference>
<feature type="domain" description="BZIP" evidence="9">
    <location>
        <begin position="90"/>
        <end position="153"/>
    </location>
</feature>
<dbReference type="InterPro" id="IPR044280">
    <property type="entry name" value="Hac1/HY5"/>
</dbReference>
<dbReference type="PROSITE" id="PS50217">
    <property type="entry name" value="BZIP"/>
    <property type="match status" value="1"/>
</dbReference>
<evidence type="ECO:0000256" key="4">
    <source>
        <dbReference type="ARBA" id="ARBA00023125"/>
    </source>
</evidence>
<dbReference type="Pfam" id="PF00170">
    <property type="entry name" value="bZIP_1"/>
    <property type="match status" value="1"/>
</dbReference>
<dbReference type="PANTHER" id="PTHR46714">
    <property type="entry name" value="TRANSCRIPTIONAL ACTIVATOR HAC1"/>
    <property type="match status" value="1"/>
</dbReference>
<evidence type="ECO:0000313" key="10">
    <source>
        <dbReference type="EMBL" id="KAH7573914.1"/>
    </source>
</evidence>
<dbReference type="CDD" id="cd14704">
    <property type="entry name" value="bZIP_HY5-like"/>
    <property type="match status" value="1"/>
</dbReference>
<keyword evidence="4" id="KW-0238">DNA-binding</keyword>
<dbReference type="InterPro" id="IPR004827">
    <property type="entry name" value="bZIP"/>
</dbReference>
<comment type="similarity">
    <text evidence="2">Belongs to the bZIP family.</text>
</comment>
<dbReference type="InterPro" id="IPR046347">
    <property type="entry name" value="bZIP_sf"/>
</dbReference>
<comment type="subcellular location">
    <subcellularLocation>
        <location evidence="1">Nucleus</location>
    </subcellularLocation>
</comment>
<keyword evidence="3" id="KW-0805">Transcription regulation</keyword>
<keyword evidence="11" id="KW-1185">Reference proteome</keyword>
<dbReference type="PROSITE" id="PS00036">
    <property type="entry name" value="BZIP_BASIC"/>
    <property type="match status" value="1"/>
</dbReference>
<dbReference type="SMART" id="SM00338">
    <property type="entry name" value="BRLZ"/>
    <property type="match status" value="1"/>
</dbReference>
<accession>A0ABQ8IBT8</accession>
<evidence type="ECO:0000256" key="7">
    <source>
        <dbReference type="SAM" id="Coils"/>
    </source>
</evidence>
<keyword evidence="5" id="KW-0804">Transcription</keyword>
<dbReference type="Proteomes" id="UP000827721">
    <property type="component" value="Unassembled WGS sequence"/>
</dbReference>
<organism evidence="10 11">
    <name type="scientific">Xanthoceras sorbifolium</name>
    <dbReference type="NCBI Taxonomy" id="99658"/>
    <lineage>
        <taxon>Eukaryota</taxon>
        <taxon>Viridiplantae</taxon>
        <taxon>Streptophyta</taxon>
        <taxon>Embryophyta</taxon>
        <taxon>Tracheophyta</taxon>
        <taxon>Spermatophyta</taxon>
        <taxon>Magnoliopsida</taxon>
        <taxon>eudicotyledons</taxon>
        <taxon>Gunneridae</taxon>
        <taxon>Pentapetalae</taxon>
        <taxon>rosids</taxon>
        <taxon>malvids</taxon>
        <taxon>Sapindales</taxon>
        <taxon>Sapindaceae</taxon>
        <taxon>Xanthoceroideae</taxon>
        <taxon>Xanthoceras</taxon>
    </lineage>
</organism>
<evidence type="ECO:0000256" key="2">
    <source>
        <dbReference type="ARBA" id="ARBA00007163"/>
    </source>
</evidence>
<feature type="coiled-coil region" evidence="7">
    <location>
        <begin position="108"/>
        <end position="149"/>
    </location>
</feature>
<sequence length="169" mass="19362">MSIARGCRDGESNKSMVEGEVDVEVNSFSRGTNIHDKNTNNHKLEDSDEDLLTVPDVEARPAMDSTKNNNNTDQIQNQKRRRGRNAVDKEYRKLKRLLRNRVSAQQARERKKAYVNDLESRAKQLQDLNSKLEETISTLINENAMLRKVLLNTRPKLDDTATTSIEHKA</sequence>
<dbReference type="Gene3D" id="1.20.5.490">
    <property type="entry name" value="Single helix bin"/>
    <property type="match status" value="1"/>
</dbReference>